<dbReference type="PATRIC" id="fig|1177154.3.peg.620"/>
<dbReference type="InterPro" id="IPR021676">
    <property type="entry name" value="DUF3262"/>
</dbReference>
<reference evidence="2 3" key="1">
    <citation type="submission" date="2012-09" db="EMBL/GenBank/DDBJ databases">
        <title>Genome Sequence of alkane-degrading Bacterium Alcanivorax sp. 19-m-6.</title>
        <authorList>
            <person name="Lai Q."/>
            <person name="Shao Z."/>
        </authorList>
    </citation>
    <scope>NUCLEOTIDE SEQUENCE [LARGE SCALE GENOMIC DNA]</scope>
    <source>
        <strain evidence="2 3">19-m-6</strain>
    </source>
</reference>
<dbReference type="RefSeq" id="WP_014704108.1">
    <property type="nucleotide sequence ID" value="NZ_ARXV01000002.1"/>
</dbReference>
<sequence>MNAAQQTAFQAGSGITPATMLTAIASMVLVLAFVWVIWVALGTFRAWQEGQATLFDLTWSTLRASIVLMVLGFYLR</sequence>
<comment type="caution">
    <text evidence="2">The sequence shown here is derived from an EMBL/GenBank/DDBJ whole genome shotgun (WGS) entry which is preliminary data.</text>
</comment>
<accession>A0A095UUF0</accession>
<feature type="transmembrane region" description="Helical" evidence="1">
    <location>
        <begin position="53"/>
        <end position="75"/>
    </location>
</feature>
<keyword evidence="1" id="KW-1133">Transmembrane helix</keyword>
<proteinExistence type="predicted"/>
<dbReference type="eggNOG" id="ENOG5032W80">
    <property type="taxonomic scope" value="Bacteria"/>
</dbReference>
<keyword evidence="1" id="KW-0812">Transmembrane</keyword>
<evidence type="ECO:0000256" key="1">
    <source>
        <dbReference type="SAM" id="Phobius"/>
    </source>
</evidence>
<dbReference type="OrthoDB" id="8451560at2"/>
<feature type="transmembrane region" description="Helical" evidence="1">
    <location>
        <begin position="20"/>
        <end position="41"/>
    </location>
</feature>
<keyword evidence="3" id="KW-1185">Reference proteome</keyword>
<evidence type="ECO:0000313" key="2">
    <source>
        <dbReference type="EMBL" id="KGD66140.1"/>
    </source>
</evidence>
<name>A0A095UUF0_9GAMM</name>
<evidence type="ECO:0000313" key="3">
    <source>
        <dbReference type="Proteomes" id="UP000029444"/>
    </source>
</evidence>
<organism evidence="2 3">
    <name type="scientific">Alcanivorax nanhaiticus</name>
    <dbReference type="NCBI Taxonomy" id="1177154"/>
    <lineage>
        <taxon>Bacteria</taxon>
        <taxon>Pseudomonadati</taxon>
        <taxon>Pseudomonadota</taxon>
        <taxon>Gammaproteobacteria</taxon>
        <taxon>Oceanospirillales</taxon>
        <taxon>Alcanivoracaceae</taxon>
        <taxon>Alcanivorax</taxon>
    </lineage>
</organism>
<keyword evidence="1" id="KW-0472">Membrane</keyword>
<dbReference type="Pfam" id="PF11660">
    <property type="entry name" value="DUF3262"/>
    <property type="match status" value="1"/>
</dbReference>
<dbReference type="NCBIfam" id="TIGR03758">
    <property type="entry name" value="conj_TIGR03758"/>
    <property type="match status" value="1"/>
</dbReference>
<dbReference type="Proteomes" id="UP000029444">
    <property type="component" value="Unassembled WGS sequence"/>
</dbReference>
<dbReference type="AlphaFoldDB" id="A0A095UUF0"/>
<dbReference type="STRING" id="1177154.Y5S_00612"/>
<gene>
    <name evidence="2" type="ORF">Y5S_00612</name>
</gene>
<protein>
    <submittedName>
        <fullName evidence="2">Integrating conjugative element protein</fullName>
    </submittedName>
</protein>
<dbReference type="EMBL" id="ARXV01000002">
    <property type="protein sequence ID" value="KGD66140.1"/>
    <property type="molecule type" value="Genomic_DNA"/>
</dbReference>